<sequence length="97" mass="11246">MSSEQTSAIISSIEKLSLTENTKQENVKPRLPRISIEYCTQCRWVLRTGWTAQEMLVTFGTIIDRIEQIVPSHLDDDIFLLQHTTKFTLHNIILFLV</sequence>
<keyword evidence="3" id="KW-1185">Reference proteome</keyword>
<protein>
    <submittedName>
        <fullName evidence="2">19468_t:CDS:1</fullName>
    </submittedName>
</protein>
<dbReference type="InterPro" id="IPR036249">
    <property type="entry name" value="Thioredoxin-like_sf"/>
</dbReference>
<comment type="caution">
    <text evidence="2">The sequence shown here is derived from an EMBL/GenBank/DDBJ whole genome shotgun (WGS) entry which is preliminary data.</text>
</comment>
<dbReference type="Pfam" id="PF10262">
    <property type="entry name" value="Rdx"/>
    <property type="match status" value="1"/>
</dbReference>
<name>A0ABN7WCS9_GIGMA</name>
<gene>
    <name evidence="2" type="ORF">GMARGA_LOCUS28834</name>
</gene>
<keyword evidence="1" id="KW-0676">Redox-active center</keyword>
<dbReference type="InterPro" id="IPR011893">
    <property type="entry name" value="Selenoprotein_Rdx-typ"/>
</dbReference>
<dbReference type="Proteomes" id="UP000789901">
    <property type="component" value="Unassembled WGS sequence"/>
</dbReference>
<evidence type="ECO:0000313" key="2">
    <source>
        <dbReference type="EMBL" id="CAG8825407.1"/>
    </source>
</evidence>
<organism evidence="2 3">
    <name type="scientific">Gigaspora margarita</name>
    <dbReference type="NCBI Taxonomy" id="4874"/>
    <lineage>
        <taxon>Eukaryota</taxon>
        <taxon>Fungi</taxon>
        <taxon>Fungi incertae sedis</taxon>
        <taxon>Mucoromycota</taxon>
        <taxon>Glomeromycotina</taxon>
        <taxon>Glomeromycetes</taxon>
        <taxon>Diversisporales</taxon>
        <taxon>Gigasporaceae</taxon>
        <taxon>Gigaspora</taxon>
    </lineage>
</organism>
<dbReference type="EMBL" id="CAJVQB010037646">
    <property type="protein sequence ID" value="CAG8825407.1"/>
    <property type="molecule type" value="Genomic_DNA"/>
</dbReference>
<accession>A0ABN7WCS9</accession>
<dbReference type="Gene3D" id="3.40.30.10">
    <property type="entry name" value="Glutaredoxin"/>
    <property type="match status" value="1"/>
</dbReference>
<proteinExistence type="predicted"/>
<evidence type="ECO:0000313" key="3">
    <source>
        <dbReference type="Proteomes" id="UP000789901"/>
    </source>
</evidence>
<reference evidence="2 3" key="1">
    <citation type="submission" date="2021-06" db="EMBL/GenBank/DDBJ databases">
        <authorList>
            <person name="Kallberg Y."/>
            <person name="Tangrot J."/>
            <person name="Rosling A."/>
        </authorList>
    </citation>
    <scope>NUCLEOTIDE SEQUENCE [LARGE SCALE GENOMIC DNA]</scope>
    <source>
        <strain evidence="2 3">120-4 pot B 10/14</strain>
    </source>
</reference>
<dbReference type="PANTHER" id="PTHR36417">
    <property type="entry name" value="SELENOPROTEIN DOMAIN PROTEIN (AFU_ORTHOLOGUE AFUA_1G05220)"/>
    <property type="match status" value="1"/>
</dbReference>
<dbReference type="PANTHER" id="PTHR36417:SF2">
    <property type="entry name" value="SELENOPROTEIN DOMAIN PROTEIN (AFU_ORTHOLOGUE AFUA_1G05220)"/>
    <property type="match status" value="1"/>
</dbReference>
<evidence type="ECO:0000256" key="1">
    <source>
        <dbReference type="ARBA" id="ARBA00023284"/>
    </source>
</evidence>
<dbReference type="SUPFAM" id="SSF52833">
    <property type="entry name" value="Thioredoxin-like"/>
    <property type="match status" value="1"/>
</dbReference>